<dbReference type="Proteomes" id="UP000285112">
    <property type="component" value="Unassembled WGS sequence"/>
</dbReference>
<organism evidence="1 2">
    <name type="scientific">Amycolatopsis panacis</name>
    <dbReference type="NCBI Taxonomy" id="2340917"/>
    <lineage>
        <taxon>Bacteria</taxon>
        <taxon>Bacillati</taxon>
        <taxon>Actinomycetota</taxon>
        <taxon>Actinomycetes</taxon>
        <taxon>Pseudonocardiales</taxon>
        <taxon>Pseudonocardiaceae</taxon>
        <taxon>Amycolatopsis</taxon>
    </lineage>
</organism>
<evidence type="ECO:0008006" key="3">
    <source>
        <dbReference type="Google" id="ProtNLM"/>
    </source>
</evidence>
<dbReference type="GO" id="GO:0003700">
    <property type="term" value="F:DNA-binding transcription factor activity"/>
    <property type="evidence" value="ECO:0007669"/>
    <property type="project" value="InterPro"/>
</dbReference>
<comment type="caution">
    <text evidence="1">The sequence shown here is derived from an EMBL/GenBank/DDBJ whole genome shotgun (WGS) entry which is preliminary data.</text>
</comment>
<evidence type="ECO:0000313" key="2">
    <source>
        <dbReference type="Proteomes" id="UP000285112"/>
    </source>
</evidence>
<sequence length="108" mass="12542">MRIECKQLVPHEPSRRTPWDRVRIHDELIADRAARGDRAAFGVLVGRYSSAVHHLVRRMVPEAEDTDRIVIEIFLAVWQELRDPGCHRGFLRSLGRALAAELRRHRSD</sequence>
<dbReference type="RefSeq" id="WP_120021425.1">
    <property type="nucleotide sequence ID" value="NZ_QZFV01000010.1"/>
</dbReference>
<keyword evidence="2" id="KW-1185">Reference proteome</keyword>
<dbReference type="OrthoDB" id="9784272at2"/>
<gene>
    <name evidence="1" type="ORF">D5S19_00945</name>
</gene>
<dbReference type="SUPFAM" id="SSF88946">
    <property type="entry name" value="Sigma2 domain of RNA polymerase sigma factors"/>
    <property type="match status" value="1"/>
</dbReference>
<dbReference type="AlphaFoldDB" id="A0A419IBI3"/>
<reference evidence="1 2" key="1">
    <citation type="submission" date="2018-09" db="EMBL/GenBank/DDBJ databases">
        <title>YIM PH 21725 draft genome.</title>
        <authorList>
            <person name="Miao C."/>
        </authorList>
    </citation>
    <scope>NUCLEOTIDE SEQUENCE [LARGE SCALE GENOMIC DNA]</scope>
    <source>
        <strain evidence="2">YIM PH21725</strain>
    </source>
</reference>
<dbReference type="Gene3D" id="1.10.1740.10">
    <property type="match status" value="1"/>
</dbReference>
<proteinExistence type="predicted"/>
<protein>
    <recommendedName>
        <fullName evidence="3">RNA polymerase sigma-70 region 2 domain-containing protein</fullName>
    </recommendedName>
</protein>
<name>A0A419IBI3_9PSEU</name>
<dbReference type="GO" id="GO:0006352">
    <property type="term" value="P:DNA-templated transcription initiation"/>
    <property type="evidence" value="ECO:0007669"/>
    <property type="project" value="InterPro"/>
</dbReference>
<dbReference type="EMBL" id="QZFV01000010">
    <property type="protein sequence ID" value="RJQ92363.1"/>
    <property type="molecule type" value="Genomic_DNA"/>
</dbReference>
<evidence type="ECO:0000313" key="1">
    <source>
        <dbReference type="EMBL" id="RJQ92363.1"/>
    </source>
</evidence>
<dbReference type="InterPro" id="IPR013325">
    <property type="entry name" value="RNA_pol_sigma_r2"/>
</dbReference>
<accession>A0A419IBI3</accession>